<keyword evidence="9" id="KW-1185">Reference proteome</keyword>
<dbReference type="FunFam" id="3.40.190.10:FF:000035">
    <property type="entry name" value="Molybdate ABC transporter substrate-binding protein"/>
    <property type="match status" value="1"/>
</dbReference>
<dbReference type="Proteomes" id="UP000256829">
    <property type="component" value="Unassembled WGS sequence"/>
</dbReference>
<dbReference type="PIRSF" id="PIRSF004846">
    <property type="entry name" value="ModA"/>
    <property type="match status" value="1"/>
</dbReference>
<dbReference type="Pfam" id="PF13531">
    <property type="entry name" value="SBP_bac_11"/>
    <property type="match status" value="1"/>
</dbReference>
<dbReference type="NCBIfam" id="NF007958">
    <property type="entry name" value="PRK10677.1"/>
    <property type="match status" value="1"/>
</dbReference>
<dbReference type="Gene3D" id="3.40.190.10">
    <property type="entry name" value="Periplasmic binding protein-like II"/>
    <property type="match status" value="2"/>
</dbReference>
<evidence type="ECO:0000256" key="4">
    <source>
        <dbReference type="ARBA" id="ARBA00022729"/>
    </source>
</evidence>
<evidence type="ECO:0000256" key="5">
    <source>
        <dbReference type="ARBA" id="ARBA00062515"/>
    </source>
</evidence>
<evidence type="ECO:0000313" key="8">
    <source>
        <dbReference type="EMBL" id="RDY67549.1"/>
    </source>
</evidence>
<accession>A0A3D8VE76</accession>
<dbReference type="AlphaFoldDB" id="A0A3D8VE76"/>
<feature type="chain" id="PRO_5017669006" evidence="7">
    <location>
        <begin position="24"/>
        <end position="255"/>
    </location>
</feature>
<dbReference type="GO" id="GO:0030288">
    <property type="term" value="C:outer membrane-bounded periplasmic space"/>
    <property type="evidence" value="ECO:0007669"/>
    <property type="project" value="TreeGrafter"/>
</dbReference>
<dbReference type="GO" id="GO:0015689">
    <property type="term" value="P:molybdate ion transport"/>
    <property type="evidence" value="ECO:0007669"/>
    <property type="project" value="InterPro"/>
</dbReference>
<sequence length="255" mass="27284">MSDWIRRAALCALALALAFPALAEQPVRVFAAASLTNALNEIATEWEKAGHAKPSLAFAASSALAKQIEAGAPADVFASADATWMDYLDQRGKLQPGTRANVVGNSLVLIVPQSRRFPVTMKHGFDLAGAFDGKLCTGEPGVVPVGIYAREALQHLGWWNALQSRVVGTDDVRTALAFVERGECPLGIVYATDAKISRKVEVIATFPADTHKPIVYPIAAVRGARPETAAFLQFVKTSKTAARIFAKYGFTTGTR</sequence>
<feature type="binding site" evidence="6">
    <location>
        <position position="34"/>
    </location>
    <ligand>
        <name>molybdate</name>
        <dbReference type="ChEBI" id="CHEBI:36264"/>
    </ligand>
</feature>
<protein>
    <submittedName>
        <fullName evidence="8">Molybdate ABC transporter substrate-binding protein</fullName>
    </submittedName>
</protein>
<feature type="binding site" evidence="6">
    <location>
        <position position="172"/>
    </location>
    <ligand>
        <name>molybdate</name>
        <dbReference type="ChEBI" id="CHEBI:36264"/>
    </ligand>
</feature>
<keyword evidence="3 6" id="KW-0479">Metal-binding</keyword>
<comment type="similarity">
    <text evidence="1">Belongs to the bacterial solute-binding protein ModA family.</text>
</comment>
<dbReference type="PANTHER" id="PTHR30632:SF17">
    <property type="entry name" value="MOLYBDATE-BINDING PROTEIN MODA"/>
    <property type="match status" value="1"/>
</dbReference>
<dbReference type="SUPFAM" id="SSF53850">
    <property type="entry name" value="Periplasmic binding protein-like II"/>
    <property type="match status" value="1"/>
</dbReference>
<evidence type="ECO:0000256" key="3">
    <source>
        <dbReference type="ARBA" id="ARBA00022723"/>
    </source>
</evidence>
<evidence type="ECO:0000256" key="1">
    <source>
        <dbReference type="ARBA" id="ARBA00009175"/>
    </source>
</evidence>
<dbReference type="InterPro" id="IPR050682">
    <property type="entry name" value="ModA/WtpA"/>
</dbReference>
<gene>
    <name evidence="8" type="ORF">DX912_09800</name>
</gene>
<reference evidence="8 9" key="1">
    <citation type="submission" date="2018-08" db="EMBL/GenBank/DDBJ databases">
        <title>Lysobacter soli KCTC 22011, whole genome shotgun sequence.</title>
        <authorList>
            <person name="Zhang X."/>
            <person name="Feng G."/>
            <person name="Zhu H."/>
        </authorList>
    </citation>
    <scope>NUCLEOTIDE SEQUENCE [LARGE SCALE GENOMIC DNA]</scope>
    <source>
        <strain evidence="8 9">KCTC 22011</strain>
    </source>
</reference>
<dbReference type="GO" id="GO:1901359">
    <property type="term" value="F:tungstate binding"/>
    <property type="evidence" value="ECO:0007669"/>
    <property type="project" value="UniProtKB-ARBA"/>
</dbReference>
<feature type="binding site" evidence="6">
    <location>
        <position position="190"/>
    </location>
    <ligand>
        <name>molybdate</name>
        <dbReference type="ChEBI" id="CHEBI:36264"/>
    </ligand>
</feature>
<dbReference type="GO" id="GO:0030973">
    <property type="term" value="F:molybdate ion binding"/>
    <property type="evidence" value="ECO:0007669"/>
    <property type="project" value="TreeGrafter"/>
</dbReference>
<feature type="signal peptide" evidence="7">
    <location>
        <begin position="1"/>
        <end position="23"/>
    </location>
</feature>
<evidence type="ECO:0000313" key="9">
    <source>
        <dbReference type="Proteomes" id="UP000256829"/>
    </source>
</evidence>
<proteinExistence type="inferred from homology"/>
<comment type="subunit">
    <text evidence="5">The complex is composed of two ATP-binding proteins (ModC), two transmembrane proteins (ModB) and a solute-binding protein (ModA).</text>
</comment>
<dbReference type="InterPro" id="IPR005950">
    <property type="entry name" value="ModA"/>
</dbReference>
<dbReference type="EMBL" id="QTJR01000005">
    <property type="protein sequence ID" value="RDY67549.1"/>
    <property type="molecule type" value="Genomic_DNA"/>
</dbReference>
<dbReference type="PANTHER" id="PTHR30632">
    <property type="entry name" value="MOLYBDATE-BINDING PERIPLASMIC PROTEIN"/>
    <property type="match status" value="1"/>
</dbReference>
<dbReference type="GO" id="GO:0046872">
    <property type="term" value="F:metal ion binding"/>
    <property type="evidence" value="ECO:0007669"/>
    <property type="project" value="UniProtKB-KW"/>
</dbReference>
<comment type="caution">
    <text evidence="8">The sequence shown here is derived from an EMBL/GenBank/DDBJ whole genome shotgun (WGS) entry which is preliminary data.</text>
</comment>
<name>A0A3D8VE76_9GAMM</name>
<feature type="binding site" evidence="6">
    <location>
        <position position="61"/>
    </location>
    <ligand>
        <name>molybdate</name>
        <dbReference type="ChEBI" id="CHEBI:36264"/>
    </ligand>
</feature>
<dbReference type="CDD" id="cd13536">
    <property type="entry name" value="PBP2_EcModA"/>
    <property type="match status" value="1"/>
</dbReference>
<keyword evidence="2 6" id="KW-0500">Molybdenum</keyword>
<evidence type="ECO:0000256" key="7">
    <source>
        <dbReference type="SAM" id="SignalP"/>
    </source>
</evidence>
<dbReference type="NCBIfam" id="TIGR01256">
    <property type="entry name" value="modA"/>
    <property type="match status" value="1"/>
</dbReference>
<evidence type="ECO:0000256" key="2">
    <source>
        <dbReference type="ARBA" id="ARBA00022505"/>
    </source>
</evidence>
<dbReference type="RefSeq" id="WP_115842316.1">
    <property type="nucleotide sequence ID" value="NZ_CP183976.1"/>
</dbReference>
<evidence type="ECO:0000256" key="6">
    <source>
        <dbReference type="PIRSR" id="PIRSR004846-1"/>
    </source>
</evidence>
<organism evidence="8 9">
    <name type="scientific">Lysobacter soli</name>
    <dbReference type="NCBI Taxonomy" id="453783"/>
    <lineage>
        <taxon>Bacteria</taxon>
        <taxon>Pseudomonadati</taxon>
        <taxon>Pseudomonadota</taxon>
        <taxon>Gammaproteobacteria</taxon>
        <taxon>Lysobacterales</taxon>
        <taxon>Lysobacteraceae</taxon>
        <taxon>Lysobacter</taxon>
    </lineage>
</organism>
<keyword evidence="4 7" id="KW-0732">Signal</keyword>